<keyword evidence="7" id="KW-0408">Iron</keyword>
<keyword evidence="8" id="KW-0411">Iron-sulfur</keyword>
<organism evidence="11 12">
    <name type="scientific">Ideonella oryzae</name>
    <dbReference type="NCBI Taxonomy" id="2937441"/>
    <lineage>
        <taxon>Bacteria</taxon>
        <taxon>Pseudomonadati</taxon>
        <taxon>Pseudomonadota</taxon>
        <taxon>Betaproteobacteria</taxon>
        <taxon>Burkholderiales</taxon>
        <taxon>Sphaerotilaceae</taxon>
        <taxon>Ideonella</taxon>
    </lineage>
</organism>
<gene>
    <name evidence="11" type="ORF">M0L44_13935</name>
</gene>
<dbReference type="EMBL" id="JAMXMC010000007">
    <property type="protein sequence ID" value="MCO5977805.1"/>
    <property type="molecule type" value="Genomic_DNA"/>
</dbReference>
<keyword evidence="5" id="KW-1133">Transmembrane helix</keyword>
<evidence type="ECO:0000259" key="10">
    <source>
        <dbReference type="PROSITE" id="PS51296"/>
    </source>
</evidence>
<evidence type="ECO:0000256" key="2">
    <source>
        <dbReference type="ARBA" id="ARBA00022692"/>
    </source>
</evidence>
<dbReference type="InterPro" id="IPR050584">
    <property type="entry name" value="Cholesterol_7-desaturase"/>
</dbReference>
<keyword evidence="4" id="KW-0479">Metal-binding</keyword>
<accession>A0ABT1BNN7</accession>
<keyword evidence="3" id="KW-0001">2Fe-2S</keyword>
<evidence type="ECO:0000256" key="9">
    <source>
        <dbReference type="ARBA" id="ARBA00023136"/>
    </source>
</evidence>
<keyword evidence="12" id="KW-1185">Reference proteome</keyword>
<dbReference type="Proteomes" id="UP001204851">
    <property type="component" value="Unassembled WGS sequence"/>
</dbReference>
<reference evidence="11 12" key="1">
    <citation type="submission" date="2022-06" db="EMBL/GenBank/DDBJ databases">
        <title>Ideonella sp. NS12-5 Genome sequencing and assembly.</title>
        <authorList>
            <person name="Jung Y."/>
        </authorList>
    </citation>
    <scope>NUCLEOTIDE SEQUENCE [LARGE SCALE GENOMIC DNA]</scope>
    <source>
        <strain evidence="11 12">NS12-5</strain>
    </source>
</reference>
<dbReference type="RefSeq" id="WP_252770326.1">
    <property type="nucleotide sequence ID" value="NZ_JAMXMC010000007.1"/>
</dbReference>
<dbReference type="PANTHER" id="PTHR21266:SF32">
    <property type="entry name" value="CHOLESTEROL 7-DESATURASE NVD"/>
    <property type="match status" value="1"/>
</dbReference>
<evidence type="ECO:0000313" key="12">
    <source>
        <dbReference type="Proteomes" id="UP001204851"/>
    </source>
</evidence>
<dbReference type="PANTHER" id="PTHR21266">
    <property type="entry name" value="IRON-SULFUR DOMAIN CONTAINING PROTEIN"/>
    <property type="match status" value="1"/>
</dbReference>
<evidence type="ECO:0000256" key="5">
    <source>
        <dbReference type="ARBA" id="ARBA00022989"/>
    </source>
</evidence>
<keyword evidence="6" id="KW-0560">Oxidoreductase</keyword>
<evidence type="ECO:0000256" key="7">
    <source>
        <dbReference type="ARBA" id="ARBA00023004"/>
    </source>
</evidence>
<dbReference type="SUPFAM" id="SSF50022">
    <property type="entry name" value="ISP domain"/>
    <property type="match status" value="1"/>
</dbReference>
<dbReference type="Pfam" id="PF00355">
    <property type="entry name" value="Rieske"/>
    <property type="match status" value="1"/>
</dbReference>
<comment type="caution">
    <text evidence="11">The sequence shown here is derived from an EMBL/GenBank/DDBJ whole genome shotgun (WGS) entry which is preliminary data.</text>
</comment>
<dbReference type="InterPro" id="IPR036922">
    <property type="entry name" value="Rieske_2Fe-2S_sf"/>
</dbReference>
<protein>
    <submittedName>
        <fullName evidence="11">Non-heme iron oxygenase ferredoxin subunit</fullName>
    </submittedName>
</protein>
<name>A0ABT1BNN7_9BURK</name>
<comment type="subcellular location">
    <subcellularLocation>
        <location evidence="1">Membrane</location>
    </subcellularLocation>
</comment>
<evidence type="ECO:0000256" key="1">
    <source>
        <dbReference type="ARBA" id="ARBA00004370"/>
    </source>
</evidence>
<dbReference type="PROSITE" id="PS51296">
    <property type="entry name" value="RIESKE"/>
    <property type="match status" value="1"/>
</dbReference>
<evidence type="ECO:0000256" key="8">
    <source>
        <dbReference type="ARBA" id="ARBA00023014"/>
    </source>
</evidence>
<evidence type="ECO:0000256" key="6">
    <source>
        <dbReference type="ARBA" id="ARBA00023002"/>
    </source>
</evidence>
<dbReference type="InterPro" id="IPR017941">
    <property type="entry name" value="Rieske_2Fe-2S"/>
</dbReference>
<dbReference type="CDD" id="cd03528">
    <property type="entry name" value="Rieske_RO_ferredoxin"/>
    <property type="match status" value="1"/>
</dbReference>
<keyword evidence="2" id="KW-0812">Transmembrane</keyword>
<sequence length="112" mass="11522">MTTTSPLTPLCAVADVPAGGCRRIALPGRPPLAVFRIDSGIHVTDDTCTHGDASLCDGEIEDGLVECPYHQGAFDIATGKPAGAPCTIALRVYPAQVQDGQVLAALPVQEPA</sequence>
<proteinExistence type="predicted"/>
<feature type="domain" description="Rieske" evidence="10">
    <location>
        <begin position="8"/>
        <end position="104"/>
    </location>
</feature>
<keyword evidence="9" id="KW-0472">Membrane</keyword>
<evidence type="ECO:0000313" key="11">
    <source>
        <dbReference type="EMBL" id="MCO5977805.1"/>
    </source>
</evidence>
<evidence type="ECO:0000256" key="4">
    <source>
        <dbReference type="ARBA" id="ARBA00022723"/>
    </source>
</evidence>
<evidence type="ECO:0000256" key="3">
    <source>
        <dbReference type="ARBA" id="ARBA00022714"/>
    </source>
</evidence>
<dbReference type="Gene3D" id="2.102.10.10">
    <property type="entry name" value="Rieske [2Fe-2S] iron-sulphur domain"/>
    <property type="match status" value="1"/>
</dbReference>